<evidence type="ECO:0008006" key="5">
    <source>
        <dbReference type="Google" id="ProtNLM"/>
    </source>
</evidence>
<dbReference type="AlphaFoldDB" id="A0A9R1VVK9"/>
<feature type="transmembrane region" description="Helical" evidence="2">
    <location>
        <begin position="291"/>
        <end position="312"/>
    </location>
</feature>
<protein>
    <recommendedName>
        <fullName evidence="5">DUF4283 domain-containing protein</fullName>
    </recommendedName>
</protein>
<proteinExistence type="predicted"/>
<feature type="transmembrane region" description="Helical" evidence="2">
    <location>
        <begin position="360"/>
        <end position="387"/>
    </location>
</feature>
<feature type="transmembrane region" description="Helical" evidence="2">
    <location>
        <begin position="324"/>
        <end position="348"/>
    </location>
</feature>
<sequence length="392" mass="43628">MFLLYRKLPVHAFRPVVNGFSIKERVIWLELVGLPCCAWNDVAGEVCFIEDDGDAPLAVKRVCIKTGKPFLIQDMIKVVAQGVEYEVVVREIANWEPNIMKEGEIGSDIPDLLGGEEEAACFDDDVNEFINVENDDKVDEGHENSFRMDNTPTNGVRGAGFVDRKGRFFQTNNKRKGDGPVDGRSCMPNVAVTRGIAENKCNPMMPTTAMENGCELHGDSAHLVDIVDGDGVAESPSHPPDQSSTSHGSSKILKKKVLVVVDIENVLKQYFEMGGLLGYDMETNKEQVKKILSSIGVVQALCLQFGVSFWVYKKQEWHKLIFSGSEVCGVIIDSILLVAVLGVDRVVFFLCGTRMCLPKLVLLVLVMWLLWEACGFRLILIVLWLIFMLLKI</sequence>
<evidence type="ECO:0000313" key="3">
    <source>
        <dbReference type="EMBL" id="KAJ0213406.1"/>
    </source>
</evidence>
<accession>A0A9R1VVK9</accession>
<keyword evidence="2" id="KW-1133">Transmembrane helix</keyword>
<gene>
    <name evidence="3" type="ORF">LSAT_V11C400215910</name>
</gene>
<evidence type="ECO:0000256" key="2">
    <source>
        <dbReference type="SAM" id="Phobius"/>
    </source>
</evidence>
<evidence type="ECO:0000256" key="1">
    <source>
        <dbReference type="SAM" id="MobiDB-lite"/>
    </source>
</evidence>
<evidence type="ECO:0000313" key="4">
    <source>
        <dbReference type="Proteomes" id="UP000235145"/>
    </source>
</evidence>
<dbReference type="EMBL" id="NBSK02000004">
    <property type="protein sequence ID" value="KAJ0213406.1"/>
    <property type="molecule type" value="Genomic_DNA"/>
</dbReference>
<keyword evidence="4" id="KW-1185">Reference proteome</keyword>
<feature type="region of interest" description="Disordered" evidence="1">
    <location>
        <begin position="229"/>
        <end position="249"/>
    </location>
</feature>
<name>A0A9R1VVK9_LACSA</name>
<keyword evidence="2" id="KW-0472">Membrane</keyword>
<feature type="compositionally biased region" description="Polar residues" evidence="1">
    <location>
        <begin position="240"/>
        <end position="249"/>
    </location>
</feature>
<comment type="caution">
    <text evidence="3">The sequence shown here is derived from an EMBL/GenBank/DDBJ whole genome shotgun (WGS) entry which is preliminary data.</text>
</comment>
<reference evidence="3 4" key="1">
    <citation type="journal article" date="2017" name="Nat. Commun.">
        <title>Genome assembly with in vitro proximity ligation data and whole-genome triplication in lettuce.</title>
        <authorList>
            <person name="Reyes-Chin-Wo S."/>
            <person name="Wang Z."/>
            <person name="Yang X."/>
            <person name="Kozik A."/>
            <person name="Arikit S."/>
            <person name="Song C."/>
            <person name="Xia L."/>
            <person name="Froenicke L."/>
            <person name="Lavelle D.O."/>
            <person name="Truco M.J."/>
            <person name="Xia R."/>
            <person name="Zhu S."/>
            <person name="Xu C."/>
            <person name="Xu H."/>
            <person name="Xu X."/>
            <person name="Cox K."/>
            <person name="Korf I."/>
            <person name="Meyers B.C."/>
            <person name="Michelmore R.W."/>
        </authorList>
    </citation>
    <scope>NUCLEOTIDE SEQUENCE [LARGE SCALE GENOMIC DNA]</scope>
    <source>
        <strain evidence="4">cv. Salinas</strain>
        <tissue evidence="3">Seedlings</tissue>
    </source>
</reference>
<organism evidence="3 4">
    <name type="scientific">Lactuca sativa</name>
    <name type="common">Garden lettuce</name>
    <dbReference type="NCBI Taxonomy" id="4236"/>
    <lineage>
        <taxon>Eukaryota</taxon>
        <taxon>Viridiplantae</taxon>
        <taxon>Streptophyta</taxon>
        <taxon>Embryophyta</taxon>
        <taxon>Tracheophyta</taxon>
        <taxon>Spermatophyta</taxon>
        <taxon>Magnoliopsida</taxon>
        <taxon>eudicotyledons</taxon>
        <taxon>Gunneridae</taxon>
        <taxon>Pentapetalae</taxon>
        <taxon>asterids</taxon>
        <taxon>campanulids</taxon>
        <taxon>Asterales</taxon>
        <taxon>Asteraceae</taxon>
        <taxon>Cichorioideae</taxon>
        <taxon>Cichorieae</taxon>
        <taxon>Lactucinae</taxon>
        <taxon>Lactuca</taxon>
    </lineage>
</organism>
<dbReference type="Proteomes" id="UP000235145">
    <property type="component" value="Unassembled WGS sequence"/>
</dbReference>
<keyword evidence="2" id="KW-0812">Transmembrane</keyword>